<evidence type="ECO:0000313" key="2">
    <source>
        <dbReference type="EMBL" id="KRN46977.1"/>
    </source>
</evidence>
<evidence type="ECO:0008006" key="4">
    <source>
        <dbReference type="Google" id="ProtNLM"/>
    </source>
</evidence>
<protein>
    <recommendedName>
        <fullName evidence="4">Major facilitator superfamily (MFS) profile domain-containing protein</fullName>
    </recommendedName>
</protein>
<sequence length="183" mass="19111">MLLPNLIGMKLPSMVTEENLGTAATATLGLAGMGLTQMFGSGLYGFIERFLKAWILPLAFIGGSLGILIIYTANQLPMVIAGALAFGFFVSMAAPYLLTLAADVAPLGSANLASAVVLLGVNVATFIAPTFWNTLGKLVGATDPRSIISDGMVLMVLMAVMSILYAIKQKNSHATTPDVSEEI</sequence>
<comment type="caution">
    <text evidence="2">The sequence shown here is derived from an EMBL/GenBank/DDBJ whole genome shotgun (WGS) entry which is preliminary data.</text>
</comment>
<dbReference type="Gene3D" id="1.20.1250.20">
    <property type="entry name" value="MFS general substrate transporter like domains"/>
    <property type="match status" value="1"/>
</dbReference>
<dbReference type="EMBL" id="JQBM01000001">
    <property type="protein sequence ID" value="KRN46977.1"/>
    <property type="molecule type" value="Genomic_DNA"/>
</dbReference>
<reference evidence="2 3" key="1">
    <citation type="journal article" date="2015" name="Genome Announc.">
        <title>Expanding the biotechnology potential of lactobacilli through comparative genomics of 213 strains and associated genera.</title>
        <authorList>
            <person name="Sun Z."/>
            <person name="Harris H.M."/>
            <person name="McCann A."/>
            <person name="Guo C."/>
            <person name="Argimon S."/>
            <person name="Zhang W."/>
            <person name="Yang X."/>
            <person name="Jeffery I.B."/>
            <person name="Cooney J.C."/>
            <person name="Kagawa T.F."/>
            <person name="Liu W."/>
            <person name="Song Y."/>
            <person name="Salvetti E."/>
            <person name="Wrobel A."/>
            <person name="Rasinkangas P."/>
            <person name="Parkhill J."/>
            <person name="Rea M.C."/>
            <person name="O'Sullivan O."/>
            <person name="Ritari J."/>
            <person name="Douillard F.P."/>
            <person name="Paul Ross R."/>
            <person name="Yang R."/>
            <person name="Briner A.E."/>
            <person name="Felis G.E."/>
            <person name="de Vos W.M."/>
            <person name="Barrangou R."/>
            <person name="Klaenhammer T.R."/>
            <person name="Caufield P.W."/>
            <person name="Cui Y."/>
            <person name="Zhang H."/>
            <person name="O'Toole P.W."/>
        </authorList>
    </citation>
    <scope>NUCLEOTIDE SEQUENCE [LARGE SCALE GENOMIC DNA]</scope>
    <source>
        <strain evidence="2 3">DSM 20410</strain>
    </source>
</reference>
<dbReference type="Pfam" id="PF07690">
    <property type="entry name" value="MFS_1"/>
    <property type="match status" value="1"/>
</dbReference>
<dbReference type="GO" id="GO:0005886">
    <property type="term" value="C:plasma membrane"/>
    <property type="evidence" value="ECO:0007669"/>
    <property type="project" value="UniProtKB-SubCell"/>
</dbReference>
<dbReference type="PATRIC" id="fig|1629.5.peg.248"/>
<dbReference type="InterPro" id="IPR036259">
    <property type="entry name" value="MFS_trans_sf"/>
</dbReference>
<name>A0A0R2H270_WEIVI</name>
<gene>
    <name evidence="2" type="ORF">IV50_GL000244</name>
</gene>
<evidence type="ECO:0000256" key="1">
    <source>
        <dbReference type="ARBA" id="ARBA00004651"/>
    </source>
</evidence>
<keyword evidence="3" id="KW-1185">Reference proteome</keyword>
<organism evidence="2 3">
    <name type="scientific">Weissella viridescens</name>
    <name type="common">Lactobacillus viridescens</name>
    <dbReference type="NCBI Taxonomy" id="1629"/>
    <lineage>
        <taxon>Bacteria</taxon>
        <taxon>Bacillati</taxon>
        <taxon>Bacillota</taxon>
        <taxon>Bacilli</taxon>
        <taxon>Lactobacillales</taxon>
        <taxon>Lactobacillaceae</taxon>
        <taxon>Weissella</taxon>
    </lineage>
</organism>
<dbReference type="AlphaFoldDB" id="A0A0R2H270"/>
<dbReference type="GO" id="GO:0022857">
    <property type="term" value="F:transmembrane transporter activity"/>
    <property type="evidence" value="ECO:0007669"/>
    <property type="project" value="InterPro"/>
</dbReference>
<comment type="subcellular location">
    <subcellularLocation>
        <location evidence="1">Cell membrane</location>
        <topology evidence="1">Multi-pass membrane protein</topology>
    </subcellularLocation>
</comment>
<dbReference type="Proteomes" id="UP000051992">
    <property type="component" value="Unassembled WGS sequence"/>
</dbReference>
<dbReference type="SUPFAM" id="SSF103473">
    <property type="entry name" value="MFS general substrate transporter"/>
    <property type="match status" value="1"/>
</dbReference>
<evidence type="ECO:0000313" key="3">
    <source>
        <dbReference type="Proteomes" id="UP000051992"/>
    </source>
</evidence>
<proteinExistence type="predicted"/>
<dbReference type="RefSeq" id="WP_057743892.1">
    <property type="nucleotide sequence ID" value="NZ_BJLU01000001.1"/>
</dbReference>
<dbReference type="InterPro" id="IPR011701">
    <property type="entry name" value="MFS"/>
</dbReference>
<accession>A0A0R2H270</accession>